<feature type="binding site" evidence="13">
    <location>
        <begin position="100"/>
        <end position="110"/>
    </location>
    <ligand>
        <name>ATP</name>
        <dbReference type="ChEBI" id="CHEBI:30616"/>
    </ligand>
</feature>
<sequence>MRNGGKSMTEKSVRVRVPGTSANCGPGFDCLGLACTVYNDLELRLTREPGLSITMTGEGATNIPCDNRNIVWRSAQYLLGKAGKDKEYRGAVIHMENRVPLSRGLGSSATAIVAGLTAANALIGTPFNRREILQFATDIEGHPDNVAPAIFGGFTVNAVTNGRVDCFSFLPRFRMKFVVAVPNFPLSTRMARKVLPTEVPMKDAIFNIGRASMLVAALTRGNERYLRLGLDDALHQPYRAELIPGMYEVFKAARRAGAAGATLSGAGPCLIAYVLERRHAEEAVGKAMLEAFRKHDVEARILTLDLDTHGAQILK</sequence>
<protein>
    <recommendedName>
        <fullName evidence="4 13">Homoserine kinase</fullName>
        <shortName evidence="13">HK</shortName>
        <shortName evidence="13">HSK</shortName>
        <ecNumber evidence="3 13">2.7.1.39</ecNumber>
    </recommendedName>
</protein>
<keyword evidence="7 13" id="KW-0791">Threonine biosynthesis</keyword>
<dbReference type="Proteomes" id="UP000003671">
    <property type="component" value="Unassembled WGS sequence"/>
</dbReference>
<dbReference type="PRINTS" id="PR00958">
    <property type="entry name" value="HOMSERKINASE"/>
</dbReference>
<evidence type="ECO:0000256" key="11">
    <source>
        <dbReference type="ARBA" id="ARBA00049375"/>
    </source>
</evidence>
<dbReference type="PANTHER" id="PTHR20861">
    <property type="entry name" value="HOMOSERINE/4-DIPHOSPHOCYTIDYL-2-C-METHYL-D-ERYTHRITOL KINASE"/>
    <property type="match status" value="1"/>
</dbReference>
<dbReference type="PATRIC" id="fig|500635.8.peg.234"/>
<feature type="domain" description="GHMP kinase C-terminal" evidence="15">
    <location>
        <begin position="217"/>
        <end position="286"/>
    </location>
</feature>
<proteinExistence type="inferred from homology"/>
<dbReference type="EC" id="2.7.1.39" evidence="3 13"/>
<evidence type="ECO:0000256" key="9">
    <source>
        <dbReference type="ARBA" id="ARBA00022777"/>
    </source>
</evidence>
<dbReference type="AlphaFoldDB" id="C9KIS9"/>
<keyword evidence="6 13" id="KW-0808">Transferase</keyword>
<keyword evidence="10 13" id="KW-0067">ATP-binding</keyword>
<dbReference type="InterPro" id="IPR014721">
    <property type="entry name" value="Ribsml_uS5_D2-typ_fold_subgr"/>
</dbReference>
<evidence type="ECO:0000256" key="1">
    <source>
        <dbReference type="ARBA" id="ARBA00005015"/>
    </source>
</evidence>
<evidence type="ECO:0000256" key="6">
    <source>
        <dbReference type="ARBA" id="ARBA00022679"/>
    </source>
</evidence>
<name>C9KIS9_9FIRM</name>
<comment type="pathway">
    <text evidence="1 13">Amino-acid biosynthesis; L-threonine biosynthesis; L-threonine from L-aspartate: step 4/5.</text>
</comment>
<evidence type="ECO:0000256" key="10">
    <source>
        <dbReference type="ARBA" id="ARBA00022840"/>
    </source>
</evidence>
<dbReference type="GO" id="GO:0004413">
    <property type="term" value="F:homoserine kinase activity"/>
    <property type="evidence" value="ECO:0007669"/>
    <property type="project" value="UniProtKB-UniRule"/>
</dbReference>
<dbReference type="InterPro" id="IPR006203">
    <property type="entry name" value="GHMP_knse_ATP-bd_CS"/>
</dbReference>
<dbReference type="InterPro" id="IPR013750">
    <property type="entry name" value="GHMP_kinase_C_dom"/>
</dbReference>
<dbReference type="InterPro" id="IPR036554">
    <property type="entry name" value="GHMP_kinase_C_sf"/>
</dbReference>
<dbReference type="HAMAP" id="MF_00384">
    <property type="entry name" value="Homoser_kinase"/>
    <property type="match status" value="1"/>
</dbReference>
<keyword evidence="9 13" id="KW-0418">Kinase</keyword>
<comment type="function">
    <text evidence="12 13">Catalyzes the ATP-dependent phosphorylation of L-homoserine to L-homoserine phosphate.</text>
</comment>
<dbReference type="PANTHER" id="PTHR20861:SF1">
    <property type="entry name" value="HOMOSERINE KINASE"/>
    <property type="match status" value="1"/>
</dbReference>
<keyword evidence="5 13" id="KW-0028">Amino-acid biosynthesis</keyword>
<accession>C9KIS9</accession>
<keyword evidence="13" id="KW-0963">Cytoplasm</keyword>
<dbReference type="InterPro" id="IPR020568">
    <property type="entry name" value="Ribosomal_Su5_D2-typ_SF"/>
</dbReference>
<evidence type="ECO:0000256" key="2">
    <source>
        <dbReference type="ARBA" id="ARBA00007370"/>
    </source>
</evidence>
<dbReference type="NCBIfam" id="NF002288">
    <property type="entry name" value="PRK01212.1-4"/>
    <property type="match status" value="1"/>
</dbReference>
<dbReference type="GO" id="GO:0005524">
    <property type="term" value="F:ATP binding"/>
    <property type="evidence" value="ECO:0007669"/>
    <property type="project" value="UniProtKB-UniRule"/>
</dbReference>
<dbReference type="HOGENOM" id="CLU_041243_0_2_9"/>
<dbReference type="SUPFAM" id="SSF55060">
    <property type="entry name" value="GHMP Kinase, C-terminal domain"/>
    <property type="match status" value="1"/>
</dbReference>
<feature type="domain" description="GHMP kinase N-terminal" evidence="14">
    <location>
        <begin position="69"/>
        <end position="153"/>
    </location>
</feature>
<evidence type="ECO:0000256" key="13">
    <source>
        <dbReference type="HAMAP-Rule" id="MF_00384"/>
    </source>
</evidence>
<dbReference type="NCBIfam" id="TIGR00191">
    <property type="entry name" value="thrB"/>
    <property type="match status" value="1"/>
</dbReference>
<dbReference type="GO" id="GO:0009088">
    <property type="term" value="P:threonine biosynthetic process"/>
    <property type="evidence" value="ECO:0007669"/>
    <property type="project" value="UniProtKB-UniRule"/>
</dbReference>
<keyword evidence="8 13" id="KW-0547">Nucleotide-binding</keyword>
<comment type="catalytic activity">
    <reaction evidence="11 13">
        <text>L-homoserine + ATP = O-phospho-L-homoserine + ADP + H(+)</text>
        <dbReference type="Rhea" id="RHEA:13985"/>
        <dbReference type="ChEBI" id="CHEBI:15378"/>
        <dbReference type="ChEBI" id="CHEBI:30616"/>
        <dbReference type="ChEBI" id="CHEBI:57476"/>
        <dbReference type="ChEBI" id="CHEBI:57590"/>
        <dbReference type="ChEBI" id="CHEBI:456216"/>
        <dbReference type="EC" id="2.7.1.39"/>
    </reaction>
</comment>
<evidence type="ECO:0000256" key="8">
    <source>
        <dbReference type="ARBA" id="ARBA00022741"/>
    </source>
</evidence>
<comment type="subcellular location">
    <subcellularLocation>
        <location evidence="13">Cytoplasm</location>
    </subcellularLocation>
</comment>
<dbReference type="STRING" id="500635.MITSMUL_03330"/>
<dbReference type="EMBL" id="ABWK02000001">
    <property type="protein sequence ID" value="EEX70192.1"/>
    <property type="molecule type" value="Genomic_DNA"/>
</dbReference>
<gene>
    <name evidence="13 16" type="primary">thrB</name>
    <name evidence="16" type="ORF">MITSMUL_03330</name>
</gene>
<dbReference type="GO" id="GO:0005737">
    <property type="term" value="C:cytoplasm"/>
    <property type="evidence" value="ECO:0007669"/>
    <property type="project" value="UniProtKB-SubCell"/>
</dbReference>
<dbReference type="Gene3D" id="3.30.230.10">
    <property type="match status" value="1"/>
</dbReference>
<dbReference type="SUPFAM" id="SSF54211">
    <property type="entry name" value="Ribosomal protein S5 domain 2-like"/>
    <property type="match status" value="1"/>
</dbReference>
<evidence type="ECO:0000256" key="5">
    <source>
        <dbReference type="ARBA" id="ARBA00022605"/>
    </source>
</evidence>
<dbReference type="Gene3D" id="3.30.70.890">
    <property type="entry name" value="GHMP kinase, C-terminal domain"/>
    <property type="match status" value="1"/>
</dbReference>
<comment type="similarity">
    <text evidence="2 13">Belongs to the GHMP kinase family. Homoserine kinase subfamily.</text>
</comment>
<dbReference type="PROSITE" id="PS00627">
    <property type="entry name" value="GHMP_KINASES_ATP"/>
    <property type="match status" value="1"/>
</dbReference>
<dbReference type="InterPro" id="IPR000870">
    <property type="entry name" value="Homoserine_kinase"/>
</dbReference>
<dbReference type="PIRSF" id="PIRSF000676">
    <property type="entry name" value="Homoser_kin"/>
    <property type="match status" value="1"/>
</dbReference>
<reference evidence="16" key="1">
    <citation type="submission" date="2009-09" db="EMBL/GenBank/DDBJ databases">
        <authorList>
            <person name="Weinstock G."/>
            <person name="Sodergren E."/>
            <person name="Clifton S."/>
            <person name="Fulton L."/>
            <person name="Fulton B."/>
            <person name="Courtney L."/>
            <person name="Fronick C."/>
            <person name="Harrison M."/>
            <person name="Strong C."/>
            <person name="Farmer C."/>
            <person name="Delahaunty K."/>
            <person name="Markovic C."/>
            <person name="Hall O."/>
            <person name="Minx P."/>
            <person name="Tomlinson C."/>
            <person name="Mitreva M."/>
            <person name="Nelson J."/>
            <person name="Hou S."/>
            <person name="Wollam A."/>
            <person name="Pepin K.H."/>
            <person name="Johnson M."/>
            <person name="Bhonagiri V."/>
            <person name="Nash W.E."/>
            <person name="Warren W."/>
            <person name="Chinwalla A."/>
            <person name="Mardis E.R."/>
            <person name="Wilson R.K."/>
        </authorList>
    </citation>
    <scope>NUCLEOTIDE SEQUENCE [LARGE SCALE GENOMIC DNA]</scope>
    <source>
        <strain evidence="16">DSM 20544</strain>
    </source>
</reference>
<evidence type="ECO:0000259" key="14">
    <source>
        <dbReference type="Pfam" id="PF00288"/>
    </source>
</evidence>
<keyword evidence="17" id="KW-1185">Reference proteome</keyword>
<evidence type="ECO:0000256" key="3">
    <source>
        <dbReference type="ARBA" id="ARBA00012078"/>
    </source>
</evidence>
<dbReference type="Pfam" id="PF00288">
    <property type="entry name" value="GHMP_kinases_N"/>
    <property type="match status" value="1"/>
</dbReference>
<comment type="caution">
    <text evidence="16">The sequence shown here is derived from an EMBL/GenBank/DDBJ whole genome shotgun (WGS) entry which is preliminary data.</text>
</comment>
<evidence type="ECO:0000256" key="4">
    <source>
        <dbReference type="ARBA" id="ARBA00017858"/>
    </source>
</evidence>
<dbReference type="eggNOG" id="COG0083">
    <property type="taxonomic scope" value="Bacteria"/>
</dbReference>
<dbReference type="Pfam" id="PF08544">
    <property type="entry name" value="GHMP_kinases_C"/>
    <property type="match status" value="1"/>
</dbReference>
<evidence type="ECO:0000259" key="15">
    <source>
        <dbReference type="Pfam" id="PF08544"/>
    </source>
</evidence>
<dbReference type="InterPro" id="IPR006204">
    <property type="entry name" value="GHMP_kinase_N_dom"/>
</dbReference>
<evidence type="ECO:0000313" key="17">
    <source>
        <dbReference type="Proteomes" id="UP000003671"/>
    </source>
</evidence>
<dbReference type="UniPathway" id="UPA00050">
    <property type="reaction ID" value="UER00064"/>
</dbReference>
<evidence type="ECO:0000313" key="16">
    <source>
        <dbReference type="EMBL" id="EEX70192.1"/>
    </source>
</evidence>
<evidence type="ECO:0000256" key="12">
    <source>
        <dbReference type="ARBA" id="ARBA00049954"/>
    </source>
</evidence>
<organism evidence="16 17">
    <name type="scientific">Mitsuokella multacida DSM 20544</name>
    <dbReference type="NCBI Taxonomy" id="500635"/>
    <lineage>
        <taxon>Bacteria</taxon>
        <taxon>Bacillati</taxon>
        <taxon>Bacillota</taxon>
        <taxon>Negativicutes</taxon>
        <taxon>Selenomonadales</taxon>
        <taxon>Selenomonadaceae</taxon>
        <taxon>Mitsuokella</taxon>
    </lineage>
</organism>
<evidence type="ECO:0000256" key="7">
    <source>
        <dbReference type="ARBA" id="ARBA00022697"/>
    </source>
</evidence>